<comment type="similarity">
    <text evidence="2">Belongs to the ABC-4 integral membrane protein family. LolC/E subfamily.</text>
</comment>
<keyword evidence="11" id="KW-0449">Lipoprotein</keyword>
<comment type="subcellular location">
    <subcellularLocation>
        <location evidence="1">Cell membrane</location>
        <topology evidence="1">Multi-pass membrane protein</topology>
    </subcellularLocation>
</comment>
<evidence type="ECO:0000256" key="7">
    <source>
        <dbReference type="ARBA" id="ARBA00023136"/>
    </source>
</evidence>
<dbReference type="Pfam" id="PF12704">
    <property type="entry name" value="MacB_PCD"/>
    <property type="match status" value="1"/>
</dbReference>
<evidence type="ECO:0000256" key="8">
    <source>
        <dbReference type="SAM" id="Phobius"/>
    </source>
</evidence>
<accession>A0ABM9A9W4</accession>
<feature type="domain" description="MacB-like periplasmic core" evidence="10">
    <location>
        <begin position="30"/>
        <end position="241"/>
    </location>
</feature>
<keyword evidence="3" id="KW-0813">Transport</keyword>
<name>A0ABM9A9W4_9GAMM</name>
<dbReference type="Proteomes" id="UP000838100">
    <property type="component" value="Unassembled WGS sequence"/>
</dbReference>
<gene>
    <name evidence="11" type="primary">lolE_2</name>
    <name evidence="11" type="ORF">SIN8267_00076</name>
</gene>
<dbReference type="PANTHER" id="PTHR30489">
    <property type="entry name" value="LIPOPROTEIN-RELEASING SYSTEM TRANSMEMBRANE PROTEIN LOLE"/>
    <property type="match status" value="1"/>
</dbReference>
<keyword evidence="5 8" id="KW-0812">Transmembrane</keyword>
<feature type="transmembrane region" description="Helical" evidence="8">
    <location>
        <begin position="328"/>
        <end position="350"/>
    </location>
</feature>
<dbReference type="InterPro" id="IPR051447">
    <property type="entry name" value="Lipoprotein-release_system"/>
</dbReference>
<dbReference type="EMBL" id="CAKLPX010000001">
    <property type="protein sequence ID" value="CAH0989999.1"/>
    <property type="molecule type" value="Genomic_DNA"/>
</dbReference>
<keyword evidence="12" id="KW-1185">Reference proteome</keyword>
<protein>
    <submittedName>
        <fullName evidence="11">Lipoprotein-releasing system transmembrane protein LolE</fullName>
    </submittedName>
</protein>
<evidence type="ECO:0000256" key="3">
    <source>
        <dbReference type="ARBA" id="ARBA00022448"/>
    </source>
</evidence>
<dbReference type="PANTHER" id="PTHR30489:SF0">
    <property type="entry name" value="LIPOPROTEIN-RELEASING SYSTEM TRANSMEMBRANE PROTEIN LOLE"/>
    <property type="match status" value="1"/>
</dbReference>
<comment type="caution">
    <text evidence="11">The sequence shown here is derived from an EMBL/GenBank/DDBJ whole genome shotgun (WGS) entry which is preliminary data.</text>
</comment>
<dbReference type="RefSeq" id="WP_237442700.1">
    <property type="nucleotide sequence ID" value="NZ_CAKLPX010000001.1"/>
</dbReference>
<reference evidence="11" key="1">
    <citation type="submission" date="2021-12" db="EMBL/GenBank/DDBJ databases">
        <authorList>
            <person name="Rodrigo-Torres L."/>
            <person name="Arahal R. D."/>
            <person name="Lucena T."/>
        </authorList>
    </citation>
    <scope>NUCLEOTIDE SEQUENCE</scope>
    <source>
        <strain evidence="11">CECT 8267</strain>
    </source>
</reference>
<evidence type="ECO:0000259" key="9">
    <source>
        <dbReference type="Pfam" id="PF02687"/>
    </source>
</evidence>
<sequence>MFNSVPVFIGLRYLGAGNKSQLVAFLSRVSMLGLILGVALLITVLSVMNGFDKELRERILAVVPHLSVYHARGMEEWQPLVERSEKIDGVTAAAPFIHLQGMLMRGSKIEGVLAYGIDVDAEIKASVIDDYMANGTFEDLKLQPDGMVVSQKLADALSVEIGDKITLVVPETNRLQSSGLVPRLVRLNIAAIYDTGTELDNALVYLNLHKAQTLWGNGHLVEGVRLQLDDLFVVNQVAMSLTEGLPPGTFLRDWRRTHGNLYQAIQLSRNLVGLLLFIIIAVAAFNVVTTLIMVVMDKKDAIAILQTLGLTPGQVMILFMVYGSFIGLLGSLLGLLLGVVLSYSITPLVASVSEMFNVHLLQSDVYPVNYLPSDFRLEDGVLVAGVAVVMCFFATIYPSWRAAKLQPADALRYE</sequence>
<evidence type="ECO:0000256" key="1">
    <source>
        <dbReference type="ARBA" id="ARBA00004651"/>
    </source>
</evidence>
<feature type="domain" description="ABC3 transporter permease C-terminal" evidence="9">
    <location>
        <begin position="274"/>
        <end position="407"/>
    </location>
</feature>
<evidence type="ECO:0000256" key="2">
    <source>
        <dbReference type="ARBA" id="ARBA00005236"/>
    </source>
</evidence>
<dbReference type="Pfam" id="PF02687">
    <property type="entry name" value="FtsX"/>
    <property type="match status" value="1"/>
</dbReference>
<evidence type="ECO:0000313" key="11">
    <source>
        <dbReference type="EMBL" id="CAH0989999.1"/>
    </source>
</evidence>
<dbReference type="NCBIfam" id="TIGR02212">
    <property type="entry name" value="lolCE"/>
    <property type="match status" value="1"/>
</dbReference>
<feature type="transmembrane region" description="Helical" evidence="8">
    <location>
        <begin position="271"/>
        <end position="295"/>
    </location>
</feature>
<dbReference type="InterPro" id="IPR025857">
    <property type="entry name" value="MacB_PCD"/>
</dbReference>
<feature type="transmembrane region" description="Helical" evidence="8">
    <location>
        <begin position="380"/>
        <end position="397"/>
    </location>
</feature>
<dbReference type="InterPro" id="IPR011925">
    <property type="entry name" value="LolCE_TM"/>
</dbReference>
<dbReference type="InterPro" id="IPR003838">
    <property type="entry name" value="ABC3_permease_C"/>
</dbReference>
<keyword evidence="7 8" id="KW-0472">Membrane</keyword>
<evidence type="ECO:0000259" key="10">
    <source>
        <dbReference type="Pfam" id="PF12704"/>
    </source>
</evidence>
<feature type="transmembrane region" description="Helical" evidence="8">
    <location>
        <begin position="29"/>
        <end position="48"/>
    </location>
</feature>
<evidence type="ECO:0000256" key="5">
    <source>
        <dbReference type="ARBA" id="ARBA00022692"/>
    </source>
</evidence>
<organism evidence="11 12">
    <name type="scientific">Sinobacterium norvegicum</name>
    <dbReference type="NCBI Taxonomy" id="1641715"/>
    <lineage>
        <taxon>Bacteria</taxon>
        <taxon>Pseudomonadati</taxon>
        <taxon>Pseudomonadota</taxon>
        <taxon>Gammaproteobacteria</taxon>
        <taxon>Cellvibrionales</taxon>
        <taxon>Spongiibacteraceae</taxon>
        <taxon>Sinobacterium</taxon>
    </lineage>
</organism>
<evidence type="ECO:0000256" key="6">
    <source>
        <dbReference type="ARBA" id="ARBA00022989"/>
    </source>
</evidence>
<evidence type="ECO:0000256" key="4">
    <source>
        <dbReference type="ARBA" id="ARBA00022475"/>
    </source>
</evidence>
<keyword evidence="4" id="KW-1003">Cell membrane</keyword>
<proteinExistence type="inferred from homology"/>
<keyword evidence="6 8" id="KW-1133">Transmembrane helix</keyword>
<evidence type="ECO:0000313" key="12">
    <source>
        <dbReference type="Proteomes" id="UP000838100"/>
    </source>
</evidence>